<dbReference type="EMBL" id="CP051635">
    <property type="protein sequence ID" value="UTD00998.1"/>
    <property type="molecule type" value="Genomic_DNA"/>
</dbReference>
<name>A0A9Q9BNX0_TREDN</name>
<evidence type="ECO:0000313" key="1">
    <source>
        <dbReference type="EMBL" id="UTD00998.1"/>
    </source>
</evidence>
<evidence type="ECO:0000313" key="2">
    <source>
        <dbReference type="Proteomes" id="UP001056981"/>
    </source>
</evidence>
<dbReference type="RefSeq" id="WP_253717526.1">
    <property type="nucleotide sequence ID" value="NZ_CP051522.1"/>
</dbReference>
<dbReference type="AlphaFoldDB" id="A0A9Q9BNX0"/>
<organism evidence="1 2">
    <name type="scientific">Treponema denticola</name>
    <dbReference type="NCBI Taxonomy" id="158"/>
    <lineage>
        <taxon>Bacteria</taxon>
        <taxon>Pseudomonadati</taxon>
        <taxon>Spirochaetota</taxon>
        <taxon>Spirochaetia</taxon>
        <taxon>Spirochaetales</taxon>
        <taxon>Treponemataceae</taxon>
        <taxon>Treponema</taxon>
    </lineage>
</organism>
<sequence>MKKIEHQYFGQLNLEITDDVVDVIWEKEIQGIDTCLWLGKNVELSTGRLDFYAQFLENIDDKIKEARKALITYLKDDSYYINFHIEECGLEDLPSDITEFVSKMTVTNVSLWIDSEQPHIAMDFMIAPDESDEILCVKFGKDAKIIAIDWES</sequence>
<dbReference type="Proteomes" id="UP001056981">
    <property type="component" value="Chromosome"/>
</dbReference>
<accession>A0A9Q9BNX0</accession>
<reference evidence="1" key="1">
    <citation type="submission" date="2020-04" db="EMBL/GenBank/DDBJ databases">
        <title>Comparative genomics of oral phylogroup-2 Treponema strains.</title>
        <authorList>
            <person name="Zeng H."/>
            <person name="Chan Y.K."/>
            <person name="Watt R.M."/>
        </authorList>
    </citation>
    <scope>NUCLEOTIDE SEQUENCE</scope>
    <source>
        <strain evidence="1">OMZ 905</strain>
    </source>
</reference>
<proteinExistence type="predicted"/>
<gene>
    <name evidence="1" type="ORF">E4N86_09935</name>
</gene>
<protein>
    <submittedName>
        <fullName evidence="1">DUF2004 domain-containing protein</fullName>
    </submittedName>
</protein>